<comment type="caution">
    <text evidence="8">The sequence shown here is derived from an EMBL/GenBank/DDBJ whole genome shotgun (WGS) entry which is preliminary data.</text>
</comment>
<dbReference type="Pfam" id="PF00096">
    <property type="entry name" value="zf-C2H2"/>
    <property type="match status" value="2"/>
</dbReference>
<evidence type="ECO:0000313" key="9">
    <source>
        <dbReference type="Proteomes" id="UP001476247"/>
    </source>
</evidence>
<feature type="region of interest" description="Disordered" evidence="6">
    <location>
        <begin position="43"/>
        <end position="63"/>
    </location>
</feature>
<feature type="compositionally biased region" description="Low complexity" evidence="6">
    <location>
        <begin position="53"/>
        <end position="63"/>
    </location>
</feature>
<evidence type="ECO:0000256" key="3">
    <source>
        <dbReference type="ARBA" id="ARBA00022771"/>
    </source>
</evidence>
<keyword evidence="1" id="KW-0479">Metal-binding</keyword>
<gene>
    <name evidence="8" type="ORF">HPULCUR_011303</name>
</gene>
<dbReference type="PANTHER" id="PTHR14003">
    <property type="entry name" value="TRANSCRIPTIONAL REPRESSOR PROTEIN YY"/>
    <property type="match status" value="1"/>
</dbReference>
<keyword evidence="4" id="KW-0862">Zinc</keyword>
<sequence length="268" mass="30214">MSHHSKKPSLPSIQFLLNESTVYQSKPSPLIKPMIHNTTSAIRNNKSSHSRQSHSMSSLPSELQQLSLSAPAYDIPDKSENNQPSWMMMMPSSIGTCSNRPPGASHARSSSSSVVGVIRNRHQVHRRSVSANLLNNMENCTEQQQQTRARTDSPPHHIESTVCNSKETLIHALDNNNGEKKKMDYENVLVARDEQTGRYYCPFCNKAFNRPSSLRIHTYSHTGEKPFVCQEDGCGRQFSVQSNMRRHMRVHRLGRSKPKSTTTTTPFA</sequence>
<evidence type="ECO:0000256" key="1">
    <source>
        <dbReference type="ARBA" id="ARBA00022723"/>
    </source>
</evidence>
<dbReference type="InterPro" id="IPR013087">
    <property type="entry name" value="Znf_C2H2_type"/>
</dbReference>
<dbReference type="PROSITE" id="PS50157">
    <property type="entry name" value="ZINC_FINGER_C2H2_2"/>
    <property type="match status" value="2"/>
</dbReference>
<accession>A0ABP9YGR6</accession>
<dbReference type="EMBL" id="BAABUJ010000051">
    <property type="protein sequence ID" value="GAA5805778.1"/>
    <property type="molecule type" value="Genomic_DNA"/>
</dbReference>
<keyword evidence="9" id="KW-1185">Reference proteome</keyword>
<evidence type="ECO:0000256" key="4">
    <source>
        <dbReference type="ARBA" id="ARBA00022833"/>
    </source>
</evidence>
<feature type="domain" description="C2H2-type" evidence="7">
    <location>
        <begin position="227"/>
        <end position="256"/>
    </location>
</feature>
<name>A0ABP9YGR6_9FUNG</name>
<dbReference type="PROSITE" id="PS00028">
    <property type="entry name" value="ZINC_FINGER_C2H2_1"/>
    <property type="match status" value="2"/>
</dbReference>
<feature type="domain" description="C2H2-type" evidence="7">
    <location>
        <begin position="199"/>
        <end position="226"/>
    </location>
</feature>
<protein>
    <recommendedName>
        <fullName evidence="7">C2H2-type domain-containing protein</fullName>
    </recommendedName>
</protein>
<evidence type="ECO:0000256" key="2">
    <source>
        <dbReference type="ARBA" id="ARBA00022737"/>
    </source>
</evidence>
<evidence type="ECO:0000256" key="6">
    <source>
        <dbReference type="SAM" id="MobiDB-lite"/>
    </source>
</evidence>
<dbReference type="SMART" id="SM00355">
    <property type="entry name" value="ZnF_C2H2"/>
    <property type="match status" value="2"/>
</dbReference>
<dbReference type="Proteomes" id="UP001476247">
    <property type="component" value="Unassembled WGS sequence"/>
</dbReference>
<dbReference type="Gene3D" id="3.30.160.60">
    <property type="entry name" value="Classic Zinc Finger"/>
    <property type="match status" value="2"/>
</dbReference>
<reference evidence="8 9" key="1">
    <citation type="submission" date="2024-04" db="EMBL/GenBank/DDBJ databases">
        <title>genome sequences of Mucor flavus KT1a and Helicostylum pulchrum KT1b strains isolation_sourced from the surface of a dry-aged beef.</title>
        <authorList>
            <person name="Toyotome T."/>
            <person name="Hosono M."/>
            <person name="Torimaru M."/>
            <person name="Fukuda K."/>
            <person name="Mikami N."/>
        </authorList>
    </citation>
    <scope>NUCLEOTIDE SEQUENCE [LARGE SCALE GENOMIC DNA]</scope>
    <source>
        <strain evidence="8 9">KT1b</strain>
    </source>
</reference>
<evidence type="ECO:0000256" key="5">
    <source>
        <dbReference type="PROSITE-ProRule" id="PRU00042"/>
    </source>
</evidence>
<keyword evidence="2" id="KW-0677">Repeat</keyword>
<evidence type="ECO:0000313" key="8">
    <source>
        <dbReference type="EMBL" id="GAA5805778.1"/>
    </source>
</evidence>
<dbReference type="PANTHER" id="PTHR14003:SF19">
    <property type="entry name" value="YY2 TRANSCRIPTION FACTOR"/>
    <property type="match status" value="1"/>
</dbReference>
<proteinExistence type="predicted"/>
<keyword evidence="3 5" id="KW-0863">Zinc-finger</keyword>
<organism evidence="8 9">
    <name type="scientific">Helicostylum pulchrum</name>
    <dbReference type="NCBI Taxonomy" id="562976"/>
    <lineage>
        <taxon>Eukaryota</taxon>
        <taxon>Fungi</taxon>
        <taxon>Fungi incertae sedis</taxon>
        <taxon>Mucoromycota</taxon>
        <taxon>Mucoromycotina</taxon>
        <taxon>Mucoromycetes</taxon>
        <taxon>Mucorales</taxon>
        <taxon>Mucorineae</taxon>
        <taxon>Mucoraceae</taxon>
        <taxon>Helicostylum</taxon>
    </lineage>
</organism>
<evidence type="ECO:0000259" key="7">
    <source>
        <dbReference type="PROSITE" id="PS50157"/>
    </source>
</evidence>
<dbReference type="SUPFAM" id="SSF57667">
    <property type="entry name" value="beta-beta-alpha zinc fingers"/>
    <property type="match status" value="1"/>
</dbReference>
<dbReference type="InterPro" id="IPR036236">
    <property type="entry name" value="Znf_C2H2_sf"/>
</dbReference>